<keyword evidence="4" id="KW-0804">Transcription</keyword>
<evidence type="ECO:0000256" key="4">
    <source>
        <dbReference type="ARBA" id="ARBA00023163"/>
    </source>
</evidence>
<keyword evidence="3 6" id="KW-0238">DNA-binding</keyword>
<dbReference type="PANTHER" id="PTHR30118">
    <property type="entry name" value="HTH-TYPE TRANSCRIPTIONAL REGULATOR LEUO-RELATED"/>
    <property type="match status" value="1"/>
</dbReference>
<evidence type="ECO:0000256" key="2">
    <source>
        <dbReference type="ARBA" id="ARBA00023015"/>
    </source>
</evidence>
<comment type="similarity">
    <text evidence="1">Belongs to the LysR transcriptional regulatory family.</text>
</comment>
<evidence type="ECO:0000256" key="1">
    <source>
        <dbReference type="ARBA" id="ARBA00009437"/>
    </source>
</evidence>
<dbReference type="PANTHER" id="PTHR30118:SF15">
    <property type="entry name" value="TRANSCRIPTIONAL REGULATORY PROTEIN"/>
    <property type="match status" value="1"/>
</dbReference>
<dbReference type="Gene3D" id="3.40.190.10">
    <property type="entry name" value="Periplasmic binding protein-like II"/>
    <property type="match status" value="2"/>
</dbReference>
<dbReference type="GO" id="GO:0003700">
    <property type="term" value="F:DNA-binding transcription factor activity"/>
    <property type="evidence" value="ECO:0007669"/>
    <property type="project" value="InterPro"/>
</dbReference>
<dbReference type="PROSITE" id="PS50931">
    <property type="entry name" value="HTH_LYSR"/>
    <property type="match status" value="1"/>
</dbReference>
<reference evidence="7" key="1">
    <citation type="submission" date="2017-01" db="EMBL/GenBank/DDBJ databases">
        <authorList>
            <person name="Varghese N."/>
            <person name="Submissions S."/>
        </authorList>
    </citation>
    <scope>NUCLEOTIDE SEQUENCE [LARGE SCALE GENOMIC DNA]</scope>
    <source>
        <strain evidence="7">ATCC 51758</strain>
    </source>
</reference>
<evidence type="ECO:0000259" key="5">
    <source>
        <dbReference type="PROSITE" id="PS50931"/>
    </source>
</evidence>
<dbReference type="RefSeq" id="WP_076600932.1">
    <property type="nucleotide sequence ID" value="NZ_FTMD01000002.1"/>
</dbReference>
<evidence type="ECO:0000256" key="3">
    <source>
        <dbReference type="ARBA" id="ARBA00023125"/>
    </source>
</evidence>
<dbReference type="InterPro" id="IPR036388">
    <property type="entry name" value="WH-like_DNA-bd_sf"/>
</dbReference>
<dbReference type="InterPro" id="IPR000847">
    <property type="entry name" value="LysR_HTH_N"/>
</dbReference>
<dbReference type="InterPro" id="IPR005119">
    <property type="entry name" value="LysR_subst-bd"/>
</dbReference>
<dbReference type="GO" id="GO:0003677">
    <property type="term" value="F:DNA binding"/>
    <property type="evidence" value="ECO:0007669"/>
    <property type="project" value="UniProtKB-KW"/>
</dbReference>
<dbReference type="Pfam" id="PF03466">
    <property type="entry name" value="LysR_substrate"/>
    <property type="match status" value="1"/>
</dbReference>
<organism evidence="6 7">
    <name type="scientific">Aromatoleum tolulyticum</name>
    <dbReference type="NCBI Taxonomy" id="34027"/>
    <lineage>
        <taxon>Bacteria</taxon>
        <taxon>Pseudomonadati</taxon>
        <taxon>Pseudomonadota</taxon>
        <taxon>Betaproteobacteria</taxon>
        <taxon>Rhodocyclales</taxon>
        <taxon>Rhodocyclaceae</taxon>
        <taxon>Aromatoleum</taxon>
    </lineage>
</organism>
<evidence type="ECO:0000313" key="7">
    <source>
        <dbReference type="Proteomes" id="UP000186819"/>
    </source>
</evidence>
<keyword evidence="7" id="KW-1185">Reference proteome</keyword>
<dbReference type="STRING" id="34027.SAMN05421829_102446"/>
<gene>
    <name evidence="6" type="ORF">SAMN05421829_102446</name>
</gene>
<dbReference type="AlphaFoldDB" id="A0A1N6QCQ8"/>
<protein>
    <submittedName>
        <fullName evidence="6">DNA-binding transcriptional regulator, LysR family</fullName>
    </submittedName>
</protein>
<dbReference type="InterPro" id="IPR036390">
    <property type="entry name" value="WH_DNA-bd_sf"/>
</dbReference>
<dbReference type="CDD" id="cd08459">
    <property type="entry name" value="PBP2_DntR_NahR_LinR_like"/>
    <property type="match status" value="1"/>
</dbReference>
<dbReference type="OrthoDB" id="8583877at2"/>
<evidence type="ECO:0000313" key="6">
    <source>
        <dbReference type="EMBL" id="SIQ14369.1"/>
    </source>
</evidence>
<keyword evidence="2" id="KW-0805">Transcription regulation</keyword>
<dbReference type="EMBL" id="FTMD01000002">
    <property type="protein sequence ID" value="SIQ14369.1"/>
    <property type="molecule type" value="Genomic_DNA"/>
</dbReference>
<dbReference type="Gene3D" id="1.10.10.10">
    <property type="entry name" value="Winged helix-like DNA-binding domain superfamily/Winged helix DNA-binding domain"/>
    <property type="match status" value="1"/>
</dbReference>
<sequence length="308" mass="34338">MSTPDLRLLQVFDAVHKTRSVSRAADLLELGQPAVSIALGKLREHFSDPLFVRTSSGMEPTPLADELVQPIRTALDALDAALGHRSSFDPATSERSFRICMTDITHLVLLPRLWGELRATAPGIRIQIAPLDDDTGRKLESGEADLAVGFIPILEAGFYQQALFRQHYVCLASADHPRIHGGLTREQFEAEDHAVFRTTGTGHHVIEQEIARQGIKRRIVLDIPNFLGAAFVVEHTDLLMTVPRRLGELLRGRGDFSVLPVPFPLPEYTIKQHWHARFHHDPGNRWLRGLIANLMSESGPRATESEGR</sequence>
<dbReference type="PRINTS" id="PR00039">
    <property type="entry name" value="HTHLYSR"/>
</dbReference>
<accession>A0A1N6QCQ8</accession>
<proteinExistence type="inferred from homology"/>
<dbReference type="InterPro" id="IPR050389">
    <property type="entry name" value="LysR-type_TF"/>
</dbReference>
<dbReference type="Proteomes" id="UP000186819">
    <property type="component" value="Unassembled WGS sequence"/>
</dbReference>
<name>A0A1N6QCQ8_9RHOO</name>
<dbReference type="Pfam" id="PF00126">
    <property type="entry name" value="HTH_1"/>
    <property type="match status" value="1"/>
</dbReference>
<dbReference type="SUPFAM" id="SSF46785">
    <property type="entry name" value="Winged helix' DNA-binding domain"/>
    <property type="match status" value="1"/>
</dbReference>
<dbReference type="SUPFAM" id="SSF53850">
    <property type="entry name" value="Periplasmic binding protein-like II"/>
    <property type="match status" value="1"/>
</dbReference>
<feature type="domain" description="HTH lysR-type" evidence="5">
    <location>
        <begin position="4"/>
        <end position="61"/>
    </location>
</feature>